<dbReference type="GO" id="GO:0009055">
    <property type="term" value="F:electron transfer activity"/>
    <property type="evidence" value="ECO:0007669"/>
    <property type="project" value="TreeGrafter"/>
</dbReference>
<evidence type="ECO:0000313" key="3">
    <source>
        <dbReference type="Proteomes" id="UP000887540"/>
    </source>
</evidence>
<evidence type="ECO:0000256" key="1">
    <source>
        <dbReference type="SAM" id="Phobius"/>
    </source>
</evidence>
<evidence type="ECO:0000313" key="4">
    <source>
        <dbReference type="WBParaSite" id="ACRNAN_Path_1090.g4157.t1"/>
    </source>
</evidence>
<name>A0A914BVC2_9BILA</name>
<sequence>MMLVHINYEFGTPATIWHKKKYMLSTYYMIGGHLYSLYSIFNGILRGNRKGIGMLWEPFGKEDRRLPLAIEGGEPLVHFAINNYNTSTAPIRTYSIQILTWILKVLDEGNLKEKLQGICDSAQYSISFLTPIGTSIIPKNKVKCEWKKSRFQSQLLTE</sequence>
<dbReference type="WBParaSite" id="ACRNAN_Path_1090.g4157.t1">
    <property type="protein sequence ID" value="ACRNAN_Path_1090.g4157.t1"/>
    <property type="gene ID" value="ACRNAN_Path_1090.g4157"/>
</dbReference>
<dbReference type="Proteomes" id="UP000887540">
    <property type="component" value="Unplaced"/>
</dbReference>
<keyword evidence="1" id="KW-0472">Membrane</keyword>
<keyword evidence="1" id="KW-1133">Transmembrane helix</keyword>
<feature type="transmembrane region" description="Helical" evidence="1">
    <location>
        <begin position="27"/>
        <end position="45"/>
    </location>
</feature>
<keyword evidence="1" id="KW-0812">Transmembrane</keyword>
<accession>A0A914BVC2</accession>
<reference evidence="4" key="1">
    <citation type="submission" date="2022-11" db="UniProtKB">
        <authorList>
            <consortium name="WormBaseParasite"/>
        </authorList>
    </citation>
    <scope>IDENTIFICATION</scope>
</reference>
<dbReference type="Pfam" id="PF04784">
    <property type="entry name" value="DUF547"/>
    <property type="match status" value="1"/>
</dbReference>
<dbReference type="PANTHER" id="PTHR34386:SF1">
    <property type="entry name" value="GLUTAREDOXIN-LIKE PROTEIN NRDH"/>
    <property type="match status" value="1"/>
</dbReference>
<organism evidence="3 4">
    <name type="scientific">Acrobeloides nanus</name>
    <dbReference type="NCBI Taxonomy" id="290746"/>
    <lineage>
        <taxon>Eukaryota</taxon>
        <taxon>Metazoa</taxon>
        <taxon>Ecdysozoa</taxon>
        <taxon>Nematoda</taxon>
        <taxon>Chromadorea</taxon>
        <taxon>Rhabditida</taxon>
        <taxon>Tylenchina</taxon>
        <taxon>Cephalobomorpha</taxon>
        <taxon>Cephaloboidea</taxon>
        <taxon>Cephalobidae</taxon>
        <taxon>Acrobeloides</taxon>
    </lineage>
</organism>
<evidence type="ECO:0000259" key="2">
    <source>
        <dbReference type="Pfam" id="PF04784"/>
    </source>
</evidence>
<dbReference type="AlphaFoldDB" id="A0A914BVC2"/>
<dbReference type="PANTHER" id="PTHR34386">
    <property type="entry name" value="GLUTAREDOXIN"/>
    <property type="match status" value="1"/>
</dbReference>
<dbReference type="GO" id="GO:0045454">
    <property type="term" value="P:cell redox homeostasis"/>
    <property type="evidence" value="ECO:0007669"/>
    <property type="project" value="TreeGrafter"/>
</dbReference>
<feature type="domain" description="DUF547" evidence="2">
    <location>
        <begin position="1"/>
        <end position="97"/>
    </location>
</feature>
<dbReference type="InterPro" id="IPR051548">
    <property type="entry name" value="Grx-like_ET"/>
</dbReference>
<protein>
    <submittedName>
        <fullName evidence="4">DUF547 domain-containing protein</fullName>
    </submittedName>
</protein>
<keyword evidence="3" id="KW-1185">Reference proteome</keyword>
<dbReference type="InterPro" id="IPR006869">
    <property type="entry name" value="DUF547"/>
</dbReference>
<proteinExistence type="predicted"/>